<feature type="compositionally biased region" description="Basic and acidic residues" evidence="4">
    <location>
        <begin position="65"/>
        <end position="86"/>
    </location>
</feature>
<feature type="compositionally biased region" description="Acidic residues" evidence="4">
    <location>
        <begin position="317"/>
        <end position="342"/>
    </location>
</feature>
<accession>A0AAV9WB25</accession>
<name>A0AAV9WB25_9PEZI</name>
<evidence type="ECO:0000313" key="7">
    <source>
        <dbReference type="Proteomes" id="UP001370758"/>
    </source>
</evidence>
<gene>
    <name evidence="6" type="ORF">TWF481_006612</name>
</gene>
<protein>
    <recommendedName>
        <fullName evidence="5">3CxxC-type domain-containing protein</fullName>
    </recommendedName>
</protein>
<keyword evidence="1" id="KW-0479">Metal-binding</keyword>
<feature type="region of interest" description="Disordered" evidence="4">
    <location>
        <begin position="16"/>
        <end position="103"/>
    </location>
</feature>
<evidence type="ECO:0000256" key="4">
    <source>
        <dbReference type="SAM" id="MobiDB-lite"/>
    </source>
</evidence>
<evidence type="ECO:0000313" key="6">
    <source>
        <dbReference type="EMBL" id="KAK6504673.1"/>
    </source>
</evidence>
<feature type="compositionally biased region" description="Basic and acidic residues" evidence="4">
    <location>
        <begin position="295"/>
        <end position="316"/>
    </location>
</feature>
<keyword evidence="3" id="KW-0862">Zinc</keyword>
<dbReference type="GO" id="GO:0008270">
    <property type="term" value="F:zinc ion binding"/>
    <property type="evidence" value="ECO:0007669"/>
    <property type="project" value="UniProtKB-KW"/>
</dbReference>
<evidence type="ECO:0000259" key="5">
    <source>
        <dbReference type="Pfam" id="PF13695"/>
    </source>
</evidence>
<organism evidence="6 7">
    <name type="scientific">Arthrobotrys musiformis</name>
    <dbReference type="NCBI Taxonomy" id="47236"/>
    <lineage>
        <taxon>Eukaryota</taxon>
        <taxon>Fungi</taxon>
        <taxon>Dikarya</taxon>
        <taxon>Ascomycota</taxon>
        <taxon>Pezizomycotina</taxon>
        <taxon>Orbiliomycetes</taxon>
        <taxon>Orbiliales</taxon>
        <taxon>Orbiliaceae</taxon>
        <taxon>Arthrobotrys</taxon>
    </lineage>
</organism>
<dbReference type="AlphaFoldDB" id="A0AAV9WB25"/>
<keyword evidence="7" id="KW-1185">Reference proteome</keyword>
<dbReference type="InterPro" id="IPR027377">
    <property type="entry name" value="ZAR1/RTP1-5-like_Znf-3CxxC"/>
</dbReference>
<feature type="domain" description="3CxxC-type" evidence="5">
    <location>
        <begin position="158"/>
        <end position="238"/>
    </location>
</feature>
<comment type="caution">
    <text evidence="6">The sequence shown here is derived from an EMBL/GenBank/DDBJ whole genome shotgun (WGS) entry which is preliminary data.</text>
</comment>
<dbReference type="Proteomes" id="UP001370758">
    <property type="component" value="Unassembled WGS sequence"/>
</dbReference>
<feature type="region of interest" description="Disordered" evidence="4">
    <location>
        <begin position="245"/>
        <end position="342"/>
    </location>
</feature>
<sequence>MSSHDDIIYKSLAAMDSSQLNSLDIKDYPPHQRKFINRERVRRKRAVSKPERPTPDGIDGTKPPKPHEPADTPKTPQDRPLNDFRRLGPYTPPKPKRRRGSENLSLTLSGIDDAKPDSWFLFDKCQHKINNEAKGVTFVPLVKDSVDRGGRKSEINLAGKLSCPCSEKGWGSQSITAIIREYPMSDGRLGYSIQVFNQECKSCGEMADMDLDVNICVERVVRRLKIWKGEFVPFRPDKLKKLKHDKRVLEKSQRGKQELDEDESEDGGKNNQNKDGNQRSKVGDKKQRTKVKGRKREDKVKDGDRVKDGDKDKPEDGKDDEGSDEIQDEEVEESGEELEATS</sequence>
<feature type="compositionally biased region" description="Basic and acidic residues" evidence="4">
    <location>
        <begin position="276"/>
        <end position="286"/>
    </location>
</feature>
<proteinExistence type="predicted"/>
<dbReference type="Pfam" id="PF13695">
    <property type="entry name" value="Zn_ribbon_3CxxC"/>
    <property type="match status" value="1"/>
</dbReference>
<keyword evidence="2" id="KW-0863">Zinc-finger</keyword>
<feature type="compositionally biased region" description="Basic and acidic residues" evidence="4">
    <location>
        <begin position="247"/>
        <end position="258"/>
    </location>
</feature>
<evidence type="ECO:0000256" key="1">
    <source>
        <dbReference type="ARBA" id="ARBA00022723"/>
    </source>
</evidence>
<evidence type="ECO:0000256" key="3">
    <source>
        <dbReference type="ARBA" id="ARBA00022833"/>
    </source>
</evidence>
<reference evidence="6 7" key="1">
    <citation type="submission" date="2023-08" db="EMBL/GenBank/DDBJ databases">
        <authorList>
            <person name="Palmer J.M."/>
        </authorList>
    </citation>
    <scope>NUCLEOTIDE SEQUENCE [LARGE SCALE GENOMIC DNA]</scope>
    <source>
        <strain evidence="6 7">TWF481</strain>
    </source>
</reference>
<evidence type="ECO:0000256" key="2">
    <source>
        <dbReference type="ARBA" id="ARBA00022771"/>
    </source>
</evidence>
<dbReference type="EMBL" id="JAVHJL010000004">
    <property type="protein sequence ID" value="KAK6504673.1"/>
    <property type="molecule type" value="Genomic_DNA"/>
</dbReference>
<feature type="compositionally biased region" description="Basic residues" evidence="4">
    <location>
        <begin position="31"/>
        <end position="47"/>
    </location>
</feature>